<evidence type="ECO:0000256" key="5">
    <source>
        <dbReference type="ARBA" id="ARBA00022490"/>
    </source>
</evidence>
<dbReference type="GO" id="GO:0045892">
    <property type="term" value="P:negative regulation of DNA-templated transcription"/>
    <property type="evidence" value="ECO:0007669"/>
    <property type="project" value="TreeGrafter"/>
</dbReference>
<proteinExistence type="inferred from homology"/>
<keyword evidence="12" id="KW-0804">Transcription</keyword>
<evidence type="ECO:0000256" key="6">
    <source>
        <dbReference type="ARBA" id="ARBA00022491"/>
    </source>
</evidence>
<evidence type="ECO:0000256" key="16">
    <source>
        <dbReference type="SAM" id="MobiDB-lite"/>
    </source>
</evidence>
<keyword evidence="5" id="KW-0963">Cytoplasm</keyword>
<sequence>MPKKPSKNGFMTFTLDWKSKYGRNLSLAEATTECGRIWASMTAQERAPYNERAKQEKMGLKTGAAPKLTCRGKPIDVVEKERQDVEQRERRMKRTIELTVRNSVKNDQLDTQTYHFIMVNYFVRSLRGGIYVPAEISVVKYSLKEGLCRLYHSFINPGPELYGLQYEAQHHSDNTHKLPLPPHAKGETDLGLIYNNILDFIRDPETGEYPPVYTHRDSIPVVASVLDYLKGDYKARNIEFETYSIQYLFYILKEATCEMGELEKPTSSFVTDAFWDNDFFEYQIDIACTYHEEIDKSKYCTQSIVTRWAFTFSDYMCCDIAIDMIPGRHVPKTTNLAAIINPAPSTYADTESQISVNSESTYATKAVCENKIYYDEPNAYAPARSYNSGRSTLPFEVNDFPSLGPGSSRKKHASNYAIAPAKTSRMHSAPHQAMDSDSPDSTVDINPWSMRSLHVPRKPDTSHFDINYTRDETTDSEASTPLGYGRGRMRNNVSTASVVSAGSGRGRLFQRLNN</sequence>
<evidence type="ECO:0000256" key="1">
    <source>
        <dbReference type="ARBA" id="ARBA00004123"/>
    </source>
</evidence>
<keyword evidence="4" id="KW-0217">Developmental protein</keyword>
<dbReference type="GO" id="GO:0034587">
    <property type="term" value="P:piRNA processing"/>
    <property type="evidence" value="ECO:0007669"/>
    <property type="project" value="TreeGrafter"/>
</dbReference>
<gene>
    <name evidence="18" type="primary">mael1</name>
    <name evidence="18" type="ORF">g.10603</name>
</gene>
<keyword evidence="10 15" id="KW-0238">DNA-binding</keyword>
<evidence type="ECO:0000256" key="9">
    <source>
        <dbReference type="ARBA" id="ARBA00023015"/>
    </source>
</evidence>
<evidence type="ECO:0000256" key="15">
    <source>
        <dbReference type="PROSITE-ProRule" id="PRU00267"/>
    </source>
</evidence>
<comment type="similarity">
    <text evidence="3">Belongs to the maelstrom family.</text>
</comment>
<dbReference type="GO" id="GO:0060964">
    <property type="term" value="P:regulation of miRNA-mediated gene silencing"/>
    <property type="evidence" value="ECO:0007669"/>
    <property type="project" value="InterPro"/>
</dbReference>
<evidence type="ECO:0000256" key="14">
    <source>
        <dbReference type="ARBA" id="ARBA00023254"/>
    </source>
</evidence>
<evidence type="ECO:0000256" key="13">
    <source>
        <dbReference type="ARBA" id="ARBA00023242"/>
    </source>
</evidence>
<dbReference type="AlphaFoldDB" id="A0A0A1WWM9"/>
<dbReference type="InterPro" id="IPR009071">
    <property type="entry name" value="HMG_box_dom"/>
</dbReference>
<keyword evidence="8" id="KW-0896">Oogenesis</keyword>
<dbReference type="Gene3D" id="1.10.30.10">
    <property type="entry name" value="High mobility group box domain"/>
    <property type="match status" value="1"/>
</dbReference>
<name>A0A0A1WWM9_ZEUCU</name>
<dbReference type="GO" id="GO:0043186">
    <property type="term" value="C:P granule"/>
    <property type="evidence" value="ECO:0007669"/>
    <property type="project" value="TreeGrafter"/>
</dbReference>
<dbReference type="GO" id="GO:0005634">
    <property type="term" value="C:nucleus"/>
    <property type="evidence" value="ECO:0007669"/>
    <property type="project" value="UniProtKB-SubCell"/>
</dbReference>
<dbReference type="PANTHER" id="PTHR21358">
    <property type="entry name" value="PROTEIN MAELSTROM HOMOLOG"/>
    <property type="match status" value="1"/>
</dbReference>
<keyword evidence="11" id="KW-0943">RNA-mediated gene silencing</keyword>
<feature type="region of interest" description="Disordered" evidence="16">
    <location>
        <begin position="421"/>
        <end position="441"/>
    </location>
</feature>
<dbReference type="SUPFAM" id="SSF47095">
    <property type="entry name" value="HMG-box"/>
    <property type="match status" value="1"/>
</dbReference>
<dbReference type="InterPro" id="IPR024970">
    <property type="entry name" value="Maelstrom"/>
</dbReference>
<keyword evidence="7" id="KW-0221">Differentiation</keyword>
<evidence type="ECO:0000256" key="2">
    <source>
        <dbReference type="ARBA" id="ARBA00004496"/>
    </source>
</evidence>
<evidence type="ECO:0000256" key="10">
    <source>
        <dbReference type="ARBA" id="ARBA00023125"/>
    </source>
</evidence>
<comment type="subcellular location">
    <subcellularLocation>
        <location evidence="2">Cytoplasm</location>
    </subcellularLocation>
    <subcellularLocation>
        <location evidence="1">Nucleus</location>
    </subcellularLocation>
</comment>
<dbReference type="Pfam" id="PF13017">
    <property type="entry name" value="Maelstrom"/>
    <property type="match status" value="1"/>
</dbReference>
<evidence type="ECO:0000256" key="8">
    <source>
        <dbReference type="ARBA" id="ARBA00022943"/>
    </source>
</evidence>
<dbReference type="InterPro" id="IPR039259">
    <property type="entry name" value="Protein_maelstrom"/>
</dbReference>
<keyword evidence="6" id="KW-0678">Repressor</keyword>
<keyword evidence="13 15" id="KW-0539">Nucleus</keyword>
<reference evidence="18" key="2">
    <citation type="journal article" date="2015" name="Gigascience">
        <title>Reconstructing a comprehensive transcriptome assembly of a white-pupal translocated strain of the pest fruit fly Bactrocera cucurbitae.</title>
        <authorList>
            <person name="Sim S.B."/>
            <person name="Calla B."/>
            <person name="Hall B."/>
            <person name="DeRego T."/>
            <person name="Geib S.M."/>
        </authorList>
    </citation>
    <scope>NUCLEOTIDE SEQUENCE</scope>
</reference>
<dbReference type="PANTHER" id="PTHR21358:SF4">
    <property type="entry name" value="PROTEIN MAELSTROM HOMOLOG"/>
    <property type="match status" value="1"/>
</dbReference>
<feature type="DNA-binding region" description="HMG box" evidence="15">
    <location>
        <begin position="3"/>
        <end position="57"/>
    </location>
</feature>
<dbReference type="GO" id="GO:0048477">
    <property type="term" value="P:oogenesis"/>
    <property type="evidence" value="ECO:0007669"/>
    <property type="project" value="UniProtKB-KW"/>
</dbReference>
<dbReference type="GO" id="GO:0007283">
    <property type="term" value="P:spermatogenesis"/>
    <property type="evidence" value="ECO:0007669"/>
    <property type="project" value="TreeGrafter"/>
</dbReference>
<dbReference type="EMBL" id="GBXI01011367">
    <property type="protein sequence ID" value="JAD02925.1"/>
    <property type="molecule type" value="Transcribed_RNA"/>
</dbReference>
<evidence type="ECO:0000313" key="18">
    <source>
        <dbReference type="EMBL" id="JAD02925.1"/>
    </source>
</evidence>
<dbReference type="PROSITE" id="PS50118">
    <property type="entry name" value="HMG_BOX_2"/>
    <property type="match status" value="1"/>
</dbReference>
<keyword evidence="14" id="KW-0469">Meiosis</keyword>
<evidence type="ECO:0000256" key="12">
    <source>
        <dbReference type="ARBA" id="ARBA00023163"/>
    </source>
</evidence>
<dbReference type="GO" id="GO:0043565">
    <property type="term" value="F:sequence-specific DNA binding"/>
    <property type="evidence" value="ECO:0007669"/>
    <property type="project" value="TreeGrafter"/>
</dbReference>
<feature type="domain" description="HMG box" evidence="17">
    <location>
        <begin position="3"/>
        <end position="57"/>
    </location>
</feature>
<protein>
    <submittedName>
        <fullName evidence="18">Protein maelstrom 1</fullName>
    </submittedName>
</protein>
<evidence type="ECO:0000256" key="4">
    <source>
        <dbReference type="ARBA" id="ARBA00022473"/>
    </source>
</evidence>
<keyword evidence="9" id="KW-0805">Transcription regulation</keyword>
<evidence type="ECO:0000259" key="17">
    <source>
        <dbReference type="PROSITE" id="PS50118"/>
    </source>
</evidence>
<dbReference type="GO" id="GO:0007140">
    <property type="term" value="P:male meiotic nuclear division"/>
    <property type="evidence" value="ECO:0007669"/>
    <property type="project" value="TreeGrafter"/>
</dbReference>
<evidence type="ECO:0000256" key="7">
    <source>
        <dbReference type="ARBA" id="ARBA00022782"/>
    </source>
</evidence>
<evidence type="ECO:0000256" key="3">
    <source>
        <dbReference type="ARBA" id="ARBA00007057"/>
    </source>
</evidence>
<evidence type="ECO:0000256" key="11">
    <source>
        <dbReference type="ARBA" id="ARBA00023158"/>
    </source>
</evidence>
<dbReference type="InterPro" id="IPR036910">
    <property type="entry name" value="HMG_box_dom_sf"/>
</dbReference>
<accession>A0A0A1WWM9</accession>
<reference evidence="18" key="1">
    <citation type="submission" date="2014-11" db="EMBL/GenBank/DDBJ databases">
        <authorList>
            <person name="Geib S."/>
        </authorList>
    </citation>
    <scope>NUCLEOTIDE SEQUENCE</scope>
</reference>
<dbReference type="Pfam" id="PF09011">
    <property type="entry name" value="HMG_box_2"/>
    <property type="match status" value="1"/>
</dbReference>
<organism evidence="18">
    <name type="scientific">Zeugodacus cucurbitae</name>
    <name type="common">Melon fruit fly</name>
    <name type="synonym">Bactrocera cucurbitae</name>
    <dbReference type="NCBI Taxonomy" id="28588"/>
    <lineage>
        <taxon>Eukaryota</taxon>
        <taxon>Metazoa</taxon>
        <taxon>Ecdysozoa</taxon>
        <taxon>Arthropoda</taxon>
        <taxon>Hexapoda</taxon>
        <taxon>Insecta</taxon>
        <taxon>Pterygota</taxon>
        <taxon>Neoptera</taxon>
        <taxon>Endopterygota</taxon>
        <taxon>Diptera</taxon>
        <taxon>Brachycera</taxon>
        <taxon>Muscomorpha</taxon>
        <taxon>Tephritoidea</taxon>
        <taxon>Tephritidae</taxon>
        <taxon>Zeugodacus</taxon>
        <taxon>Zeugodacus</taxon>
    </lineage>
</organism>